<evidence type="ECO:0000313" key="2">
    <source>
        <dbReference type="Proteomes" id="UP000183832"/>
    </source>
</evidence>
<dbReference type="AlphaFoldDB" id="A0A1J1HZD6"/>
<evidence type="ECO:0000313" key="1">
    <source>
        <dbReference type="EMBL" id="CRK93389.1"/>
    </source>
</evidence>
<reference evidence="1 2" key="1">
    <citation type="submission" date="2015-04" db="EMBL/GenBank/DDBJ databases">
        <authorList>
            <person name="Syromyatnikov M.Y."/>
            <person name="Popov V.N."/>
        </authorList>
    </citation>
    <scope>NUCLEOTIDE SEQUENCE [LARGE SCALE GENOMIC DNA]</scope>
</reference>
<name>A0A1J1HZD6_9DIPT</name>
<dbReference type="EMBL" id="CVRI01000037">
    <property type="protein sequence ID" value="CRK93389.1"/>
    <property type="molecule type" value="Genomic_DNA"/>
</dbReference>
<organism evidence="1 2">
    <name type="scientific">Clunio marinus</name>
    <dbReference type="NCBI Taxonomy" id="568069"/>
    <lineage>
        <taxon>Eukaryota</taxon>
        <taxon>Metazoa</taxon>
        <taxon>Ecdysozoa</taxon>
        <taxon>Arthropoda</taxon>
        <taxon>Hexapoda</taxon>
        <taxon>Insecta</taxon>
        <taxon>Pterygota</taxon>
        <taxon>Neoptera</taxon>
        <taxon>Endopterygota</taxon>
        <taxon>Diptera</taxon>
        <taxon>Nematocera</taxon>
        <taxon>Chironomoidea</taxon>
        <taxon>Chironomidae</taxon>
        <taxon>Clunio</taxon>
    </lineage>
</organism>
<gene>
    <name evidence="1" type="ORF">CLUMA_CG006925</name>
</gene>
<accession>A0A1J1HZD6</accession>
<proteinExistence type="predicted"/>
<dbReference type="Proteomes" id="UP000183832">
    <property type="component" value="Unassembled WGS sequence"/>
</dbReference>
<keyword evidence="2" id="KW-1185">Reference proteome</keyword>
<sequence>MDSKRKNPNSYCMDHLPNLLRFATIRGSNYFRHQGWYGVLVNLADDGSIKILKKLENYVKIIFTMIELYGSCASIRSDE</sequence>
<protein>
    <submittedName>
        <fullName evidence="1">CLUMA_CG006925, isoform A</fullName>
    </submittedName>
</protein>